<organism evidence="1 2">
    <name type="scientific">Plasmopara halstedii</name>
    <name type="common">Downy mildew of sunflower</name>
    <dbReference type="NCBI Taxonomy" id="4781"/>
    <lineage>
        <taxon>Eukaryota</taxon>
        <taxon>Sar</taxon>
        <taxon>Stramenopiles</taxon>
        <taxon>Oomycota</taxon>
        <taxon>Peronosporomycetes</taxon>
        <taxon>Peronosporales</taxon>
        <taxon>Peronosporaceae</taxon>
        <taxon>Plasmopara</taxon>
    </lineage>
</organism>
<evidence type="ECO:0000313" key="1">
    <source>
        <dbReference type="EMBL" id="CEG42158.1"/>
    </source>
</evidence>
<dbReference type="PROSITE" id="PS51257">
    <property type="entry name" value="PROKAR_LIPOPROTEIN"/>
    <property type="match status" value="1"/>
</dbReference>
<dbReference type="RefSeq" id="XP_024578527.1">
    <property type="nucleotide sequence ID" value="XM_024728007.1"/>
</dbReference>
<sequence>MKTSFPNSELAMQVFYFVLATVIACLATSGYSVTPPQAKNTQVKAEFEIYTSTRSLEAAGSYSKDEDEKKDFGKPSFMQKVRFKYWKTMGKTPGDLRREYFDGMSEEIVKQNPNYVIYMRYKAYYDK</sequence>
<protein>
    <submittedName>
        <fullName evidence="1">Uncharacterized protein</fullName>
    </submittedName>
</protein>
<dbReference type="AlphaFoldDB" id="A0A0P1ALX6"/>
<dbReference type="GeneID" id="36407511"/>
<dbReference type="OrthoDB" id="126647at2759"/>
<accession>A0A0P1ALX6</accession>
<dbReference type="Proteomes" id="UP000054928">
    <property type="component" value="Unassembled WGS sequence"/>
</dbReference>
<evidence type="ECO:0000313" key="2">
    <source>
        <dbReference type="Proteomes" id="UP000054928"/>
    </source>
</evidence>
<name>A0A0P1ALX6_PLAHL</name>
<keyword evidence="2" id="KW-1185">Reference proteome</keyword>
<reference evidence="2" key="1">
    <citation type="submission" date="2014-09" db="EMBL/GenBank/DDBJ databases">
        <authorList>
            <person name="Sharma Rahul"/>
            <person name="Thines Marco"/>
        </authorList>
    </citation>
    <scope>NUCLEOTIDE SEQUENCE [LARGE SCALE GENOMIC DNA]</scope>
</reference>
<proteinExistence type="predicted"/>
<dbReference type="EMBL" id="CCYD01000610">
    <property type="protein sequence ID" value="CEG42158.1"/>
    <property type="molecule type" value="Genomic_DNA"/>
</dbReference>